<keyword evidence="5 9" id="KW-0812">Transmembrane</keyword>
<feature type="transmembrane region" description="Helical" evidence="9">
    <location>
        <begin position="264"/>
        <end position="282"/>
    </location>
</feature>
<feature type="transmembrane region" description="Helical" evidence="9">
    <location>
        <begin position="509"/>
        <end position="529"/>
    </location>
</feature>
<evidence type="ECO:0000256" key="3">
    <source>
        <dbReference type="ARBA" id="ARBA00022448"/>
    </source>
</evidence>
<evidence type="ECO:0000256" key="6">
    <source>
        <dbReference type="ARBA" id="ARBA00022989"/>
    </source>
</evidence>
<dbReference type="Pfam" id="PF02028">
    <property type="entry name" value="BCCT"/>
    <property type="match status" value="2"/>
</dbReference>
<protein>
    <submittedName>
        <fullName evidence="10">Choline/carnitine/betaine transport</fullName>
    </submittedName>
</protein>
<gene>
    <name evidence="10" type="ORF">SacxiDRAFT_0564</name>
</gene>
<keyword evidence="6 9" id="KW-1133">Transmembrane helix</keyword>
<sequence length="581" mass="62913">MERVLGLRTNPVIFFSSALLTLIFVVASIVFTDEVDGVFRGASEAVKTNLGWLYILGVTSFLGFLLWIAFSRYGHVRLGGKDSRPEYTNLSWFGMLFAAGIGTILMFWGVAEPINHFANPPFGGVHEQVEELAGNAASSEQFAQRLTELPVDEGATAPLSEGAANEAVGFALYHFGFHTWAIFSLPALAFAYFAYKRGLPFRVSSIFHPILGDRINGPIGKTIDVVAVIGTLFGVAVSIGLGTLQINSGLNGLFGVEISGTVQIAIIAVVTTFATISVVTGLDKGVKWLSNINVGMAVGLLLFILFAGSTVFLLRGVIESTGNYLSMLLPLSFWNDALPAGEWGWQGSWTVFYWAWTITWAPFVGIFVARISKGRTVREFVLGVLGAPVAFSIIWFSIFGMSSINIEWNDPGSLVGPVVQEGDTAAALFSFLEHFPVSELLMAFSVLIVIIFFTTSSDSASLVVDMLTSGNTVSPPVRQRVFWALLEGVVAATLIAATGQEALQALEQVITVLGLPFFLIAFVMMYCLVKAIRQDVPEEELLPRRARLMLERHQRPAHPPQEPDPASPPSDPAPPSEPEPS</sequence>
<dbReference type="EMBL" id="JH636049">
    <property type="protein sequence ID" value="EID52837.1"/>
    <property type="molecule type" value="Genomic_DNA"/>
</dbReference>
<dbReference type="GO" id="GO:0022857">
    <property type="term" value="F:transmembrane transporter activity"/>
    <property type="evidence" value="ECO:0007669"/>
    <property type="project" value="InterPro"/>
</dbReference>
<feature type="transmembrane region" description="Helical" evidence="9">
    <location>
        <begin position="294"/>
        <end position="318"/>
    </location>
</feature>
<comment type="subcellular location">
    <subcellularLocation>
        <location evidence="1">Cell membrane</location>
        <topology evidence="1">Multi-pass membrane protein</topology>
    </subcellularLocation>
</comment>
<dbReference type="HOGENOM" id="CLU_010118_4_1_11"/>
<proteinExistence type="inferred from homology"/>
<feature type="region of interest" description="Disordered" evidence="8">
    <location>
        <begin position="547"/>
        <end position="581"/>
    </location>
</feature>
<feature type="transmembrane region" description="Helical" evidence="9">
    <location>
        <begin position="90"/>
        <end position="111"/>
    </location>
</feature>
<dbReference type="AlphaFoldDB" id="I0UY84"/>
<feature type="compositionally biased region" description="Pro residues" evidence="8">
    <location>
        <begin position="557"/>
        <end position="581"/>
    </location>
</feature>
<dbReference type="NCBIfam" id="TIGR00842">
    <property type="entry name" value="bcct"/>
    <property type="match status" value="1"/>
</dbReference>
<evidence type="ECO:0000256" key="5">
    <source>
        <dbReference type="ARBA" id="ARBA00022692"/>
    </source>
</evidence>
<evidence type="ECO:0000256" key="7">
    <source>
        <dbReference type="ARBA" id="ARBA00023136"/>
    </source>
</evidence>
<feature type="transmembrane region" description="Helical" evidence="9">
    <location>
        <begin position="440"/>
        <end position="468"/>
    </location>
</feature>
<feature type="transmembrane region" description="Helical" evidence="9">
    <location>
        <begin position="351"/>
        <end position="369"/>
    </location>
</feature>
<keyword evidence="4" id="KW-1003">Cell membrane</keyword>
<keyword evidence="7 9" id="KW-0472">Membrane</keyword>
<dbReference type="eggNOG" id="COG1292">
    <property type="taxonomic scope" value="Bacteria"/>
</dbReference>
<reference evidence="10 11" key="1">
    <citation type="submission" date="2012-01" db="EMBL/GenBank/DDBJ databases">
        <title>Improved High-Quality Draft sequence of Saccharomonospora xinjiangensis XJ-54.</title>
        <authorList>
            <consortium name="US DOE Joint Genome Institute"/>
            <person name="Lucas S."/>
            <person name="Han J."/>
            <person name="Lapidus A."/>
            <person name="Cheng J.-F."/>
            <person name="Goodwin L."/>
            <person name="Pitluck S."/>
            <person name="Peters L."/>
            <person name="Mikhailova N."/>
            <person name="Teshima H."/>
            <person name="Detter J.C."/>
            <person name="Han C."/>
            <person name="Tapia R."/>
            <person name="Land M."/>
            <person name="Hauser L."/>
            <person name="Kyrpides N."/>
            <person name="Ivanova N."/>
            <person name="Pagani I."/>
            <person name="Brambilla E.-M."/>
            <person name="Klenk H.-P."/>
            <person name="Woyke T."/>
        </authorList>
    </citation>
    <scope>NUCLEOTIDE SEQUENCE [LARGE SCALE GENOMIC DNA]</scope>
    <source>
        <strain evidence="10 11">XJ-54</strain>
    </source>
</reference>
<feature type="transmembrane region" description="Helical" evidence="9">
    <location>
        <begin position="12"/>
        <end position="31"/>
    </location>
</feature>
<evidence type="ECO:0000256" key="1">
    <source>
        <dbReference type="ARBA" id="ARBA00004651"/>
    </source>
</evidence>
<accession>I0UY84</accession>
<dbReference type="InterPro" id="IPR000060">
    <property type="entry name" value="BCCT_transptr"/>
</dbReference>
<evidence type="ECO:0000313" key="11">
    <source>
        <dbReference type="Proteomes" id="UP000004691"/>
    </source>
</evidence>
<name>I0UY84_9PSEU</name>
<dbReference type="Proteomes" id="UP000004691">
    <property type="component" value="Unassembled WGS sequence"/>
</dbReference>
<evidence type="ECO:0000256" key="8">
    <source>
        <dbReference type="SAM" id="MobiDB-lite"/>
    </source>
</evidence>
<keyword evidence="11" id="KW-1185">Reference proteome</keyword>
<dbReference type="GO" id="GO:0005886">
    <property type="term" value="C:plasma membrane"/>
    <property type="evidence" value="ECO:0007669"/>
    <property type="project" value="UniProtKB-SubCell"/>
</dbReference>
<feature type="transmembrane region" description="Helical" evidence="9">
    <location>
        <begin position="480"/>
        <end position="497"/>
    </location>
</feature>
<evidence type="ECO:0000313" key="10">
    <source>
        <dbReference type="EMBL" id="EID52837.1"/>
    </source>
</evidence>
<feature type="transmembrane region" description="Helical" evidence="9">
    <location>
        <begin position="51"/>
        <end position="70"/>
    </location>
</feature>
<dbReference type="PANTHER" id="PTHR30047:SF7">
    <property type="entry name" value="HIGH-AFFINITY CHOLINE TRANSPORT PROTEIN"/>
    <property type="match status" value="1"/>
</dbReference>
<comment type="similarity">
    <text evidence="2">Belongs to the BCCT transporter (TC 2.A.15) family.</text>
</comment>
<feature type="transmembrane region" description="Helical" evidence="9">
    <location>
        <begin position="223"/>
        <end position="244"/>
    </location>
</feature>
<dbReference type="PANTHER" id="PTHR30047">
    <property type="entry name" value="HIGH-AFFINITY CHOLINE TRANSPORT PROTEIN-RELATED"/>
    <property type="match status" value="1"/>
</dbReference>
<feature type="transmembrane region" description="Helical" evidence="9">
    <location>
        <begin position="175"/>
        <end position="195"/>
    </location>
</feature>
<keyword evidence="3" id="KW-0813">Transport</keyword>
<evidence type="ECO:0000256" key="4">
    <source>
        <dbReference type="ARBA" id="ARBA00022475"/>
    </source>
</evidence>
<evidence type="ECO:0000256" key="9">
    <source>
        <dbReference type="SAM" id="Phobius"/>
    </source>
</evidence>
<evidence type="ECO:0000256" key="2">
    <source>
        <dbReference type="ARBA" id="ARBA00005658"/>
    </source>
</evidence>
<organism evidence="10 11">
    <name type="scientific">Saccharomonospora xinjiangensis XJ-54</name>
    <dbReference type="NCBI Taxonomy" id="882086"/>
    <lineage>
        <taxon>Bacteria</taxon>
        <taxon>Bacillati</taxon>
        <taxon>Actinomycetota</taxon>
        <taxon>Actinomycetes</taxon>
        <taxon>Pseudonocardiales</taxon>
        <taxon>Pseudonocardiaceae</taxon>
        <taxon>Saccharomonospora</taxon>
    </lineage>
</organism>
<feature type="transmembrane region" description="Helical" evidence="9">
    <location>
        <begin position="381"/>
        <end position="404"/>
    </location>
</feature>